<gene>
    <name evidence="2" type="ORF">V5O48_001290</name>
</gene>
<keyword evidence="3" id="KW-1185">Reference proteome</keyword>
<dbReference type="Proteomes" id="UP001465976">
    <property type="component" value="Unassembled WGS sequence"/>
</dbReference>
<comment type="caution">
    <text evidence="2">The sequence shown here is derived from an EMBL/GenBank/DDBJ whole genome shotgun (WGS) entry which is preliminary data.</text>
</comment>
<feature type="chain" id="PRO_5047325548" evidence="1">
    <location>
        <begin position="20"/>
        <end position="179"/>
    </location>
</feature>
<evidence type="ECO:0000313" key="2">
    <source>
        <dbReference type="EMBL" id="KAL0580732.1"/>
    </source>
</evidence>
<sequence>MFTVTSLVSVAALAATGLAAPTARDGQCHPSFSSRAVSIVTKSGDMEWGPGTLEAVRALAYQTVGNGHGAFKVEFTGFADDSYYIKSADDPTNNLYVSQGPRSNILAWVQGPGPHWDISCSSCSTEDAWTFPGGKYATDCTITRTGSGLCVREATDGIGGFIRQFSCDGGDVEKFDILI</sequence>
<reference evidence="2 3" key="1">
    <citation type="submission" date="2024-02" db="EMBL/GenBank/DDBJ databases">
        <title>A draft genome for the cacao thread blight pathogen Marasmius crinis-equi.</title>
        <authorList>
            <person name="Cohen S.P."/>
            <person name="Baruah I.K."/>
            <person name="Amoako-Attah I."/>
            <person name="Bukari Y."/>
            <person name="Meinhardt L.W."/>
            <person name="Bailey B.A."/>
        </authorList>
    </citation>
    <scope>NUCLEOTIDE SEQUENCE [LARGE SCALE GENOMIC DNA]</scope>
    <source>
        <strain evidence="2 3">GH-76</strain>
    </source>
</reference>
<name>A0ABR3FYZ6_9AGAR</name>
<feature type="signal peptide" evidence="1">
    <location>
        <begin position="1"/>
        <end position="19"/>
    </location>
</feature>
<dbReference type="EMBL" id="JBAHYK010000024">
    <property type="protein sequence ID" value="KAL0580732.1"/>
    <property type="molecule type" value="Genomic_DNA"/>
</dbReference>
<keyword evidence="1" id="KW-0732">Signal</keyword>
<protein>
    <submittedName>
        <fullName evidence="2">Uncharacterized protein</fullName>
    </submittedName>
</protein>
<evidence type="ECO:0000256" key="1">
    <source>
        <dbReference type="SAM" id="SignalP"/>
    </source>
</evidence>
<organism evidence="2 3">
    <name type="scientific">Marasmius crinis-equi</name>
    <dbReference type="NCBI Taxonomy" id="585013"/>
    <lineage>
        <taxon>Eukaryota</taxon>
        <taxon>Fungi</taxon>
        <taxon>Dikarya</taxon>
        <taxon>Basidiomycota</taxon>
        <taxon>Agaricomycotina</taxon>
        <taxon>Agaricomycetes</taxon>
        <taxon>Agaricomycetidae</taxon>
        <taxon>Agaricales</taxon>
        <taxon>Marasmiineae</taxon>
        <taxon>Marasmiaceae</taxon>
        <taxon>Marasmius</taxon>
    </lineage>
</organism>
<evidence type="ECO:0000313" key="3">
    <source>
        <dbReference type="Proteomes" id="UP001465976"/>
    </source>
</evidence>
<accession>A0ABR3FYZ6</accession>
<proteinExistence type="predicted"/>